<gene>
    <name evidence="1" type="ORF">FD03_GL002536</name>
</gene>
<name>A0A0R1K5A1_9LACO</name>
<keyword evidence="2" id="KW-1185">Reference proteome</keyword>
<sequence length="122" mass="14208">MVADKILNILLSKSEELKINSSNFFAQNIPQDLISTDKTMILITEIHSIFTNRASDVSTAKDNMIEIQIFYRGDTEPDRTESIINHELEKYHFYQINSYPDVDSDTGYLTRTMKYENTEVIY</sequence>
<dbReference type="EMBL" id="AZDZ01000022">
    <property type="protein sequence ID" value="KRK78758.1"/>
    <property type="molecule type" value="Genomic_DNA"/>
</dbReference>
<comment type="caution">
    <text evidence="1">The sequence shown here is derived from an EMBL/GenBank/DDBJ whole genome shotgun (WGS) entry which is preliminary data.</text>
</comment>
<dbReference type="Proteomes" id="UP000051248">
    <property type="component" value="Unassembled WGS sequence"/>
</dbReference>
<evidence type="ECO:0000313" key="1">
    <source>
        <dbReference type="EMBL" id="KRK78758.1"/>
    </source>
</evidence>
<dbReference type="Pfam" id="PF05657">
    <property type="entry name" value="DUF806"/>
    <property type="match status" value="1"/>
</dbReference>
<dbReference type="PATRIC" id="fig|1423775.4.peg.2580"/>
<dbReference type="InterPro" id="IPR008524">
    <property type="entry name" value="DUF806"/>
</dbReference>
<dbReference type="RefSeq" id="WP_034543135.1">
    <property type="nucleotide sequence ID" value="NZ_AZDZ01000022.1"/>
</dbReference>
<organism evidence="1 2">
    <name type="scientific">Companilactobacillus nodensis DSM 19682 = JCM 14932 = NBRC 107160</name>
    <dbReference type="NCBI Taxonomy" id="1423775"/>
    <lineage>
        <taxon>Bacteria</taxon>
        <taxon>Bacillati</taxon>
        <taxon>Bacillota</taxon>
        <taxon>Bacilli</taxon>
        <taxon>Lactobacillales</taxon>
        <taxon>Lactobacillaceae</taxon>
        <taxon>Companilactobacillus</taxon>
    </lineage>
</organism>
<protein>
    <submittedName>
        <fullName evidence="1">Uncharacterized protein</fullName>
    </submittedName>
</protein>
<dbReference type="AlphaFoldDB" id="A0A0R1K5A1"/>
<dbReference type="OrthoDB" id="2293289at2"/>
<proteinExistence type="predicted"/>
<evidence type="ECO:0000313" key="2">
    <source>
        <dbReference type="Proteomes" id="UP000051248"/>
    </source>
</evidence>
<dbReference type="STRING" id="1423775.FD03_GL002536"/>
<accession>A0A0R1K5A1</accession>
<reference evidence="1 2" key="1">
    <citation type="journal article" date="2015" name="Genome Announc.">
        <title>Expanding the biotechnology potential of lactobacilli through comparative genomics of 213 strains and associated genera.</title>
        <authorList>
            <person name="Sun Z."/>
            <person name="Harris H.M."/>
            <person name="McCann A."/>
            <person name="Guo C."/>
            <person name="Argimon S."/>
            <person name="Zhang W."/>
            <person name="Yang X."/>
            <person name="Jeffery I.B."/>
            <person name="Cooney J.C."/>
            <person name="Kagawa T.F."/>
            <person name="Liu W."/>
            <person name="Song Y."/>
            <person name="Salvetti E."/>
            <person name="Wrobel A."/>
            <person name="Rasinkangas P."/>
            <person name="Parkhill J."/>
            <person name="Rea M.C."/>
            <person name="O'Sullivan O."/>
            <person name="Ritari J."/>
            <person name="Douillard F.P."/>
            <person name="Paul Ross R."/>
            <person name="Yang R."/>
            <person name="Briner A.E."/>
            <person name="Felis G.E."/>
            <person name="de Vos W.M."/>
            <person name="Barrangou R."/>
            <person name="Klaenhammer T.R."/>
            <person name="Caufield P.W."/>
            <person name="Cui Y."/>
            <person name="Zhang H."/>
            <person name="O'Toole P.W."/>
        </authorList>
    </citation>
    <scope>NUCLEOTIDE SEQUENCE [LARGE SCALE GENOMIC DNA]</scope>
    <source>
        <strain evidence="1 2">DSM 19682</strain>
    </source>
</reference>